<feature type="domain" description="G-protein coupled receptors family 1 profile" evidence="13">
    <location>
        <begin position="29"/>
        <end position="398"/>
    </location>
</feature>
<evidence type="ECO:0000256" key="1">
    <source>
        <dbReference type="ARBA" id="ARBA00004651"/>
    </source>
</evidence>
<dbReference type="Pfam" id="PF00001">
    <property type="entry name" value="7tm_1"/>
    <property type="match status" value="1"/>
</dbReference>
<dbReference type="InterPro" id="IPR017452">
    <property type="entry name" value="GPCR_Rhodpsn_7TM"/>
</dbReference>
<dbReference type="Gene3D" id="1.20.1070.10">
    <property type="entry name" value="Rhodopsin 7-helix transmembrane proteins"/>
    <property type="match status" value="2"/>
</dbReference>
<dbReference type="PROSITE" id="PS50262">
    <property type="entry name" value="G_PROTEIN_RECEP_F1_2"/>
    <property type="match status" value="1"/>
</dbReference>
<feature type="transmembrane region" description="Helical" evidence="12">
    <location>
        <begin position="382"/>
        <end position="401"/>
    </location>
</feature>
<keyword evidence="7 10" id="KW-0675">Receptor</keyword>
<evidence type="ECO:0000256" key="5">
    <source>
        <dbReference type="ARBA" id="ARBA00023040"/>
    </source>
</evidence>
<keyword evidence="9 10" id="KW-0807">Transducer</keyword>
<dbReference type="STRING" id="7897.ENSLACP00000004246"/>
<keyword evidence="6 12" id="KW-0472">Membrane</keyword>
<protein>
    <recommendedName>
        <fullName evidence="13">G-protein coupled receptors family 1 profile domain-containing protein</fullName>
    </recommendedName>
</protein>
<reference evidence="14" key="2">
    <citation type="submission" date="2025-08" db="UniProtKB">
        <authorList>
            <consortium name="Ensembl"/>
        </authorList>
    </citation>
    <scope>IDENTIFICATION</scope>
</reference>
<proteinExistence type="inferred from homology"/>
<feature type="transmembrane region" description="Helical" evidence="12">
    <location>
        <begin position="88"/>
        <end position="112"/>
    </location>
</feature>
<feature type="transmembrane region" description="Helical" evidence="12">
    <location>
        <begin position="12"/>
        <end position="37"/>
    </location>
</feature>
<dbReference type="GeneTree" id="ENSGT00940000161915"/>
<reference evidence="15" key="1">
    <citation type="submission" date="2011-08" db="EMBL/GenBank/DDBJ databases">
        <title>The draft genome of Latimeria chalumnae.</title>
        <authorList>
            <person name="Di Palma F."/>
            <person name="Alfoldi J."/>
            <person name="Johnson J."/>
            <person name="Berlin A."/>
            <person name="Gnerre S."/>
            <person name="Jaffe D."/>
            <person name="MacCallum I."/>
            <person name="Young S."/>
            <person name="Walker B.J."/>
            <person name="Lander E."/>
            <person name="Lindblad-Toh K."/>
        </authorList>
    </citation>
    <scope>NUCLEOTIDE SEQUENCE [LARGE SCALE GENOMIC DNA]</scope>
    <source>
        <strain evidence="15">Wild caught</strain>
    </source>
</reference>
<feature type="transmembrane region" description="Helical" evidence="12">
    <location>
        <begin position="342"/>
        <end position="362"/>
    </location>
</feature>
<dbReference type="GO" id="GO:0004930">
    <property type="term" value="F:G protein-coupled receptor activity"/>
    <property type="evidence" value="ECO:0007669"/>
    <property type="project" value="UniProtKB-KW"/>
</dbReference>
<dbReference type="AlphaFoldDB" id="H3A3M5"/>
<evidence type="ECO:0000256" key="3">
    <source>
        <dbReference type="ARBA" id="ARBA00022692"/>
    </source>
</evidence>
<dbReference type="SUPFAM" id="SSF81321">
    <property type="entry name" value="Family A G protein-coupled receptor-like"/>
    <property type="match status" value="1"/>
</dbReference>
<dbReference type="PANTHER" id="PTHR24248">
    <property type="entry name" value="ADRENERGIC RECEPTOR-RELATED G-PROTEIN COUPLED RECEPTOR"/>
    <property type="match status" value="1"/>
</dbReference>
<comment type="similarity">
    <text evidence="10">Belongs to the G-protein coupled receptor 1 family.</text>
</comment>
<evidence type="ECO:0000256" key="8">
    <source>
        <dbReference type="ARBA" id="ARBA00023180"/>
    </source>
</evidence>
<reference evidence="14" key="3">
    <citation type="submission" date="2025-09" db="UniProtKB">
        <authorList>
            <consortium name="Ensembl"/>
        </authorList>
    </citation>
    <scope>IDENTIFICATION</scope>
</reference>
<name>H3A3M5_LATCH</name>
<keyword evidence="8" id="KW-0325">Glycoprotein</keyword>
<feature type="transmembrane region" description="Helical" evidence="12">
    <location>
        <begin position="49"/>
        <end position="68"/>
    </location>
</feature>
<keyword evidence="15" id="KW-1185">Reference proteome</keyword>
<evidence type="ECO:0000256" key="2">
    <source>
        <dbReference type="ARBA" id="ARBA00022475"/>
    </source>
</evidence>
<evidence type="ECO:0000259" key="13">
    <source>
        <dbReference type="PROSITE" id="PS50262"/>
    </source>
</evidence>
<dbReference type="InParanoid" id="H3A3M5"/>
<gene>
    <name evidence="14" type="primary">LOC102365269</name>
</gene>
<evidence type="ECO:0000256" key="9">
    <source>
        <dbReference type="ARBA" id="ARBA00023224"/>
    </source>
</evidence>
<sequence>SNNSSILNPLATVAMCTTVFLLIAFTIFGNVLVVIAIHTSRCLKTPQNLFLVSLAIADIFIAVLLMPFTLINDLTEQKLITGFLCKLFLVLDVFFCTSSILHLCVIGLDRYWSVTQVVKYFSKRTSRRTKRLILVAWLLSALITLPHFAEYRLDPPEDGTDTESCKPSSRKWYVAFSTTCSFFVPCIILILVYIRIYQIATDKIRPGLNNECINMANKTINKPKRSPKHMGSFQQKTNLSRHHTSTEGEEFQGSSEASRDDTSLQGASFTKDNANGQKKQYHCSDDFLSFEETDTCGSQDLKAIYLQMSPKPAKRPQGVFLKSRHTRSSLELNARMNKNTRLTLVISVVTGVFIVCWLPFFITYNLKVLVESFQVSDWLFQFFTWVGYFNSCLNPIVYSIFNDNFRKTFIKILSKNAMCKQNRRCAC</sequence>
<dbReference type="EMBL" id="AFYH01183879">
    <property type="status" value="NOT_ANNOTATED_CDS"/>
    <property type="molecule type" value="Genomic_DNA"/>
</dbReference>
<dbReference type="Ensembl" id="ENSLACT00000004283.1">
    <property type="protein sequence ID" value="ENSLACP00000004246.1"/>
    <property type="gene ID" value="ENSLACG00000003780.1"/>
</dbReference>
<evidence type="ECO:0000313" key="15">
    <source>
        <dbReference type="Proteomes" id="UP000008672"/>
    </source>
</evidence>
<dbReference type="PANTHER" id="PTHR24248:SF174">
    <property type="entry name" value="TYRAMINE_OCTOPAMINE RECEPTOR"/>
    <property type="match status" value="1"/>
</dbReference>
<dbReference type="SMART" id="SM01381">
    <property type="entry name" value="7TM_GPCR_Srsx"/>
    <property type="match status" value="1"/>
</dbReference>
<dbReference type="GO" id="GO:0005886">
    <property type="term" value="C:plasma membrane"/>
    <property type="evidence" value="ECO:0007669"/>
    <property type="project" value="UniProtKB-SubCell"/>
</dbReference>
<keyword evidence="3 10" id="KW-0812">Transmembrane</keyword>
<dbReference type="PRINTS" id="PR00237">
    <property type="entry name" value="GPCRRHODOPSN"/>
</dbReference>
<evidence type="ECO:0000256" key="7">
    <source>
        <dbReference type="ARBA" id="ARBA00023170"/>
    </source>
</evidence>
<organism evidence="14 15">
    <name type="scientific">Latimeria chalumnae</name>
    <name type="common">Coelacanth</name>
    <dbReference type="NCBI Taxonomy" id="7897"/>
    <lineage>
        <taxon>Eukaryota</taxon>
        <taxon>Metazoa</taxon>
        <taxon>Chordata</taxon>
        <taxon>Craniata</taxon>
        <taxon>Vertebrata</taxon>
        <taxon>Euteleostomi</taxon>
        <taxon>Coelacanthiformes</taxon>
        <taxon>Coelacanthidae</taxon>
        <taxon>Latimeria</taxon>
    </lineage>
</organism>
<keyword evidence="5 10" id="KW-0297">G-protein coupled receptor</keyword>
<keyword evidence="2" id="KW-1003">Cell membrane</keyword>
<feature type="transmembrane region" description="Helical" evidence="12">
    <location>
        <begin position="132"/>
        <end position="149"/>
    </location>
</feature>
<evidence type="ECO:0000256" key="4">
    <source>
        <dbReference type="ARBA" id="ARBA00022989"/>
    </source>
</evidence>
<comment type="subcellular location">
    <subcellularLocation>
        <location evidence="1">Cell membrane</location>
        <topology evidence="1">Multi-pass membrane protein</topology>
    </subcellularLocation>
</comment>
<evidence type="ECO:0000313" key="14">
    <source>
        <dbReference type="Ensembl" id="ENSLACP00000004246.1"/>
    </source>
</evidence>
<dbReference type="Proteomes" id="UP000008672">
    <property type="component" value="Unassembled WGS sequence"/>
</dbReference>
<evidence type="ECO:0000256" key="11">
    <source>
        <dbReference type="SAM" id="MobiDB-lite"/>
    </source>
</evidence>
<keyword evidence="4 12" id="KW-1133">Transmembrane helix</keyword>
<feature type="region of interest" description="Disordered" evidence="11">
    <location>
        <begin position="219"/>
        <end position="279"/>
    </location>
</feature>
<evidence type="ECO:0000256" key="12">
    <source>
        <dbReference type="SAM" id="Phobius"/>
    </source>
</evidence>
<accession>H3A3M5</accession>
<feature type="compositionally biased region" description="Polar residues" evidence="11">
    <location>
        <begin position="263"/>
        <end position="278"/>
    </location>
</feature>
<dbReference type="InterPro" id="IPR000276">
    <property type="entry name" value="GPCR_Rhodpsn"/>
</dbReference>
<evidence type="ECO:0000256" key="10">
    <source>
        <dbReference type="RuleBase" id="RU000688"/>
    </source>
</evidence>
<dbReference type="eggNOG" id="KOG3656">
    <property type="taxonomic scope" value="Eukaryota"/>
</dbReference>
<feature type="transmembrane region" description="Helical" evidence="12">
    <location>
        <begin position="172"/>
        <end position="194"/>
    </location>
</feature>
<evidence type="ECO:0000256" key="6">
    <source>
        <dbReference type="ARBA" id="ARBA00023136"/>
    </source>
</evidence>
<dbReference type="HOGENOM" id="CLU_009579_11_1_1"/>
<dbReference type="PROSITE" id="PS00237">
    <property type="entry name" value="G_PROTEIN_RECEP_F1_1"/>
    <property type="match status" value="1"/>
</dbReference>